<dbReference type="Pfam" id="PF02581">
    <property type="entry name" value="TMP-TENI"/>
    <property type="match status" value="1"/>
</dbReference>
<accession>A0ABT3P032</accession>
<dbReference type="CDD" id="cd00564">
    <property type="entry name" value="TMP_TenI"/>
    <property type="match status" value="1"/>
</dbReference>
<proteinExistence type="predicted"/>
<evidence type="ECO:0000259" key="1">
    <source>
        <dbReference type="Pfam" id="PF02581"/>
    </source>
</evidence>
<dbReference type="SUPFAM" id="SSF51391">
    <property type="entry name" value="Thiamin phosphate synthase"/>
    <property type="match status" value="1"/>
</dbReference>
<dbReference type="Gene3D" id="3.20.20.70">
    <property type="entry name" value="Aldolase class I"/>
    <property type="match status" value="1"/>
</dbReference>
<sequence>MPRIWLLTDRARLPDPTKLLRRLPRGAAVLLRDMDREGAIRVARLCRTRRLRVMVQEDGRLALAARAGLHVPDRRGARHLLPFLLNRRGRLLTVAVHGRAGLARARRLHADAALVSPAFPTRSHPGAPALGPLRWRALTRALPCPAIALGGMDAGRSRQLGPRAAGWAAIDAWGCRRGLCSLRHSV</sequence>
<dbReference type="InterPro" id="IPR022998">
    <property type="entry name" value="ThiamineP_synth_TenI"/>
</dbReference>
<protein>
    <submittedName>
        <fullName evidence="2">Thiamine phosphate synthase</fullName>
    </submittedName>
</protein>
<organism evidence="2 3">
    <name type="scientific">Sabulicella glaciei</name>
    <dbReference type="NCBI Taxonomy" id="2984948"/>
    <lineage>
        <taxon>Bacteria</taxon>
        <taxon>Pseudomonadati</taxon>
        <taxon>Pseudomonadota</taxon>
        <taxon>Alphaproteobacteria</taxon>
        <taxon>Acetobacterales</taxon>
        <taxon>Acetobacteraceae</taxon>
        <taxon>Sabulicella</taxon>
    </lineage>
</organism>
<evidence type="ECO:0000313" key="3">
    <source>
        <dbReference type="Proteomes" id="UP001526430"/>
    </source>
</evidence>
<dbReference type="InterPro" id="IPR013785">
    <property type="entry name" value="Aldolase_TIM"/>
</dbReference>
<name>A0ABT3P032_9PROT</name>
<dbReference type="InterPro" id="IPR036206">
    <property type="entry name" value="ThiamineP_synth_sf"/>
</dbReference>
<dbReference type="RefSeq" id="WP_301591341.1">
    <property type="nucleotide sequence ID" value="NZ_JAPFQI010000014.1"/>
</dbReference>
<feature type="domain" description="Thiamine phosphate synthase/TenI" evidence="1">
    <location>
        <begin position="37"/>
        <end position="170"/>
    </location>
</feature>
<evidence type="ECO:0000313" key="2">
    <source>
        <dbReference type="EMBL" id="MCW8087174.1"/>
    </source>
</evidence>
<gene>
    <name evidence="2" type="ORF">OF850_16190</name>
</gene>
<keyword evidence="3" id="KW-1185">Reference proteome</keyword>
<comment type="caution">
    <text evidence="2">The sequence shown here is derived from an EMBL/GenBank/DDBJ whole genome shotgun (WGS) entry which is preliminary data.</text>
</comment>
<dbReference type="EMBL" id="JAPFQI010000014">
    <property type="protein sequence ID" value="MCW8087174.1"/>
    <property type="molecule type" value="Genomic_DNA"/>
</dbReference>
<dbReference type="Proteomes" id="UP001526430">
    <property type="component" value="Unassembled WGS sequence"/>
</dbReference>
<reference evidence="2 3" key="1">
    <citation type="submission" date="2022-10" db="EMBL/GenBank/DDBJ databases">
        <title>Roseococcus glaciei nov., sp. nov., isolated from glacier.</title>
        <authorList>
            <person name="Liu Q."/>
            <person name="Xin Y.-H."/>
        </authorList>
    </citation>
    <scope>NUCLEOTIDE SEQUENCE [LARGE SCALE GENOMIC DNA]</scope>
    <source>
        <strain evidence="2 3">MDT2-1-1</strain>
    </source>
</reference>